<evidence type="ECO:0000259" key="9">
    <source>
        <dbReference type="Pfam" id="PF08510"/>
    </source>
</evidence>
<evidence type="ECO:0000256" key="3">
    <source>
        <dbReference type="ARBA" id="ARBA00022502"/>
    </source>
</evidence>
<dbReference type="GO" id="GO:0017176">
    <property type="term" value="F:phosphatidylinositol N-acetylglucosaminyltransferase activity"/>
    <property type="evidence" value="ECO:0007669"/>
    <property type="project" value="UniProtKB-UniRule"/>
</dbReference>
<dbReference type="GO" id="GO:0005783">
    <property type="term" value="C:endoplasmic reticulum"/>
    <property type="evidence" value="ECO:0007669"/>
    <property type="project" value="TreeGrafter"/>
</dbReference>
<keyword evidence="3 7" id="KW-0337">GPI-anchor biosynthesis</keyword>
<feature type="domain" description="PIG-P" evidence="9">
    <location>
        <begin position="12"/>
        <end position="125"/>
    </location>
</feature>
<comment type="similarity">
    <text evidence="7">Belongs to the PIGP family.</text>
</comment>
<comment type="subcellular location">
    <subcellularLocation>
        <location evidence="1">Membrane</location>
        <topology evidence="1">Multi-pass membrane protein</topology>
    </subcellularLocation>
</comment>
<dbReference type="OMA" id="LYVLWAY"/>
<protein>
    <recommendedName>
        <fullName evidence="7">Phosphatidylinositol N-acetylglucosaminyltransferase subunit P</fullName>
    </recommendedName>
</protein>
<evidence type="ECO:0000313" key="10">
    <source>
        <dbReference type="EMBL" id="ESO88790.1"/>
    </source>
</evidence>
<dbReference type="EMBL" id="KB202620">
    <property type="protein sequence ID" value="ESO88790.1"/>
    <property type="molecule type" value="Genomic_DNA"/>
</dbReference>
<feature type="transmembrane region" description="Helical" evidence="8">
    <location>
        <begin position="14"/>
        <end position="37"/>
    </location>
</feature>
<keyword evidence="4 8" id="KW-0812">Transmembrane</keyword>
<dbReference type="Proteomes" id="UP000030746">
    <property type="component" value="Unassembled WGS sequence"/>
</dbReference>
<feature type="transmembrane region" description="Helical" evidence="8">
    <location>
        <begin position="57"/>
        <end position="77"/>
    </location>
</feature>
<evidence type="ECO:0000256" key="1">
    <source>
        <dbReference type="ARBA" id="ARBA00004141"/>
    </source>
</evidence>
<dbReference type="AlphaFoldDB" id="V4A1I6"/>
<dbReference type="RefSeq" id="XP_009060463.1">
    <property type="nucleotide sequence ID" value="XM_009062215.1"/>
</dbReference>
<dbReference type="HOGENOM" id="CLU_081616_2_1_1"/>
<dbReference type="OrthoDB" id="690928at2759"/>
<evidence type="ECO:0000256" key="7">
    <source>
        <dbReference type="PIRNR" id="PIRNR008765"/>
    </source>
</evidence>
<name>V4A1I6_LOTGI</name>
<evidence type="ECO:0000256" key="8">
    <source>
        <dbReference type="SAM" id="Phobius"/>
    </source>
</evidence>
<dbReference type="STRING" id="225164.V4A1I6"/>
<gene>
    <name evidence="10" type="ORF">LOTGIDRAFT_193093</name>
</gene>
<dbReference type="GeneID" id="20245011"/>
<evidence type="ECO:0000256" key="5">
    <source>
        <dbReference type="ARBA" id="ARBA00022989"/>
    </source>
</evidence>
<keyword evidence="5 8" id="KW-1133">Transmembrane helix</keyword>
<proteinExistence type="inferred from homology"/>
<dbReference type="Pfam" id="PF08510">
    <property type="entry name" value="PIG-P"/>
    <property type="match status" value="1"/>
</dbReference>
<evidence type="ECO:0000313" key="11">
    <source>
        <dbReference type="Proteomes" id="UP000030746"/>
    </source>
</evidence>
<organism evidence="10 11">
    <name type="scientific">Lottia gigantea</name>
    <name type="common">Giant owl limpet</name>
    <dbReference type="NCBI Taxonomy" id="225164"/>
    <lineage>
        <taxon>Eukaryota</taxon>
        <taxon>Metazoa</taxon>
        <taxon>Spiralia</taxon>
        <taxon>Lophotrochozoa</taxon>
        <taxon>Mollusca</taxon>
        <taxon>Gastropoda</taxon>
        <taxon>Patellogastropoda</taxon>
        <taxon>Lottioidea</taxon>
        <taxon>Lottiidae</taxon>
        <taxon>Lottia</taxon>
    </lineage>
</organism>
<dbReference type="PANTHER" id="PTHR46346:SF1">
    <property type="entry name" value="PHOSPHATIDYLINOSITOL N-ACETYLGLUCOSAMINYLTRANSFERASE SUBUNIT P"/>
    <property type="match status" value="1"/>
</dbReference>
<dbReference type="GO" id="GO:0006506">
    <property type="term" value="P:GPI anchor biosynthetic process"/>
    <property type="evidence" value="ECO:0007669"/>
    <property type="project" value="UniProtKB-UniPathway"/>
</dbReference>
<dbReference type="InterPro" id="IPR052263">
    <property type="entry name" value="GPI_Anchor_Biosynth"/>
</dbReference>
<dbReference type="InterPro" id="IPR016542">
    <property type="entry name" value="PIG-P_GPI19"/>
</dbReference>
<dbReference type="PANTHER" id="PTHR46346">
    <property type="entry name" value="PHOSPHATIDYLINOSITOL N-ACETYLGLUCOSAMINYLTRANSFERASE SUBUNIT P"/>
    <property type="match status" value="1"/>
</dbReference>
<dbReference type="InterPro" id="IPR013717">
    <property type="entry name" value="PIG-P"/>
</dbReference>
<reference evidence="10 11" key="1">
    <citation type="journal article" date="2013" name="Nature">
        <title>Insights into bilaterian evolution from three spiralian genomes.</title>
        <authorList>
            <person name="Simakov O."/>
            <person name="Marletaz F."/>
            <person name="Cho S.J."/>
            <person name="Edsinger-Gonzales E."/>
            <person name="Havlak P."/>
            <person name="Hellsten U."/>
            <person name="Kuo D.H."/>
            <person name="Larsson T."/>
            <person name="Lv J."/>
            <person name="Arendt D."/>
            <person name="Savage R."/>
            <person name="Osoegawa K."/>
            <person name="de Jong P."/>
            <person name="Grimwood J."/>
            <person name="Chapman J.A."/>
            <person name="Shapiro H."/>
            <person name="Aerts A."/>
            <person name="Otillar R.P."/>
            <person name="Terry A.Y."/>
            <person name="Boore J.L."/>
            <person name="Grigoriev I.V."/>
            <person name="Lindberg D.R."/>
            <person name="Seaver E.C."/>
            <person name="Weisblat D.A."/>
            <person name="Putnam N.H."/>
            <person name="Rokhsar D.S."/>
        </authorList>
    </citation>
    <scope>NUCLEOTIDE SEQUENCE [LARGE SCALE GENOMIC DNA]</scope>
</reference>
<comment type="function">
    <text evidence="7">Part of the complex catalyzing the transfer of N-acetylglucosamine from UDP-N-acetylglucosamine to phosphatidylinositol, the first step of GPI biosynthesis.</text>
</comment>
<evidence type="ECO:0000256" key="6">
    <source>
        <dbReference type="ARBA" id="ARBA00023136"/>
    </source>
</evidence>
<dbReference type="PIRSF" id="PIRSF008765">
    <property type="entry name" value="PIG-P_GPI19"/>
    <property type="match status" value="1"/>
</dbReference>
<keyword evidence="7" id="KW-0808">Transferase</keyword>
<dbReference type="UniPathway" id="UPA00196"/>
<dbReference type="GO" id="GO:0016020">
    <property type="term" value="C:membrane"/>
    <property type="evidence" value="ECO:0007669"/>
    <property type="project" value="UniProtKB-SubCell"/>
</dbReference>
<keyword evidence="6 7" id="KW-0472">Membrane</keyword>
<sequence>MTNQNSPSPTPKRAIYGFVLYLSAHLAFLIYVLWAFLPDELLRAAGFTYYPNKHWAITFPFTLFLGFLLAFPIYMILSYFKSAPLNSLDTITDNYAKDLKTFPIVEGQISPIADLNISHINRNLYLDYKL</sequence>
<dbReference type="KEGG" id="lgi:LOTGIDRAFT_193093"/>
<keyword evidence="11" id="KW-1185">Reference proteome</keyword>
<comment type="pathway">
    <text evidence="2 7">Glycolipid biosynthesis; glycosylphosphatidylinositol-anchor biosynthesis.</text>
</comment>
<accession>V4A1I6</accession>
<evidence type="ECO:0000256" key="2">
    <source>
        <dbReference type="ARBA" id="ARBA00004687"/>
    </source>
</evidence>
<dbReference type="CTD" id="20245011"/>
<evidence type="ECO:0000256" key="4">
    <source>
        <dbReference type="ARBA" id="ARBA00022692"/>
    </source>
</evidence>